<reference evidence="1 2" key="1">
    <citation type="submission" date="2016-10" db="EMBL/GenBank/DDBJ databases">
        <authorList>
            <person name="de Groot N.N."/>
        </authorList>
    </citation>
    <scope>NUCLEOTIDE SEQUENCE [LARGE SCALE GENOMIC DNA]</scope>
    <source>
        <strain evidence="1 2">CGMCC 1.3801</strain>
    </source>
</reference>
<dbReference type="Proteomes" id="UP000182124">
    <property type="component" value="Unassembled WGS sequence"/>
</dbReference>
<sequence length="161" mass="18688">MKTLFSIVVSFLFLAAQELPDVRERYHSASKTKQNAEQFYQLVAKYNGDNKTVLAYKGAGISLKSKFEPDRKLKRDFFIEGVKLVENAVKKEPNNVEIRLIRLSIQENTPKLLKYKANIDEDKKVIVTAYEKQSGDLKEIIQRYVKQSKVFTDKEKQLILK</sequence>
<name>A0A1G4V9B3_9FLAO</name>
<gene>
    <name evidence="1" type="ORF">SAMN02927925_00632</name>
</gene>
<dbReference type="STRING" id="329186.SAMN02927925_00632"/>
<dbReference type="eggNOG" id="ENOG5032YX8">
    <property type="taxonomic scope" value="Bacteria"/>
</dbReference>
<accession>A0A1G4V9B3</accession>
<dbReference type="RefSeq" id="WP_023575665.1">
    <property type="nucleotide sequence ID" value="NZ_CBCSBQ010000005.1"/>
</dbReference>
<proteinExistence type="predicted"/>
<dbReference type="AlphaFoldDB" id="A0A1G4V9B3"/>
<dbReference type="EMBL" id="FMTY01000001">
    <property type="protein sequence ID" value="SCX03195.1"/>
    <property type="molecule type" value="Genomic_DNA"/>
</dbReference>
<protein>
    <submittedName>
        <fullName evidence="1">Uncharacterized protein</fullName>
    </submittedName>
</protein>
<evidence type="ECO:0000313" key="1">
    <source>
        <dbReference type="EMBL" id="SCX03195.1"/>
    </source>
</evidence>
<evidence type="ECO:0000313" key="2">
    <source>
        <dbReference type="Proteomes" id="UP000182124"/>
    </source>
</evidence>
<organism evidence="1 2">
    <name type="scientific">Flavobacterium saliperosum</name>
    <dbReference type="NCBI Taxonomy" id="329186"/>
    <lineage>
        <taxon>Bacteria</taxon>
        <taxon>Pseudomonadati</taxon>
        <taxon>Bacteroidota</taxon>
        <taxon>Flavobacteriia</taxon>
        <taxon>Flavobacteriales</taxon>
        <taxon>Flavobacteriaceae</taxon>
        <taxon>Flavobacterium</taxon>
    </lineage>
</organism>